<dbReference type="CDD" id="cd15831">
    <property type="entry name" value="BTAD"/>
    <property type="match status" value="1"/>
</dbReference>
<evidence type="ECO:0000256" key="5">
    <source>
        <dbReference type="ARBA" id="ARBA00023163"/>
    </source>
</evidence>
<evidence type="ECO:0000256" key="6">
    <source>
        <dbReference type="PROSITE-ProRule" id="PRU01091"/>
    </source>
</evidence>
<evidence type="ECO:0000256" key="7">
    <source>
        <dbReference type="SAM" id="MobiDB-lite"/>
    </source>
</evidence>
<accession>A0ABX5ZS88</accession>
<feature type="compositionally biased region" description="Low complexity" evidence="7">
    <location>
        <begin position="266"/>
        <end position="282"/>
    </location>
</feature>
<comment type="similarity">
    <text evidence="1">Belongs to the AfsR/DnrI/RedD regulatory family.</text>
</comment>
<feature type="domain" description="OmpR/PhoB-type" evidence="8">
    <location>
        <begin position="1"/>
        <end position="98"/>
    </location>
</feature>
<feature type="DNA-binding region" description="OmpR/PhoB-type" evidence="6">
    <location>
        <begin position="1"/>
        <end position="98"/>
    </location>
</feature>
<keyword evidence="3" id="KW-0805">Transcription regulation</keyword>
<evidence type="ECO:0000256" key="1">
    <source>
        <dbReference type="ARBA" id="ARBA00005820"/>
    </source>
</evidence>
<dbReference type="Gene3D" id="1.10.10.10">
    <property type="entry name" value="Winged helix-like DNA-binding domain superfamily/Winged helix DNA-binding domain"/>
    <property type="match status" value="1"/>
</dbReference>
<dbReference type="InterPro" id="IPR051677">
    <property type="entry name" value="AfsR-DnrI-RedD_regulator"/>
</dbReference>
<keyword evidence="4 6" id="KW-0238">DNA-binding</keyword>
<evidence type="ECO:0000256" key="2">
    <source>
        <dbReference type="ARBA" id="ARBA00023012"/>
    </source>
</evidence>
<dbReference type="Pfam" id="PF03704">
    <property type="entry name" value="BTAD"/>
    <property type="match status" value="1"/>
</dbReference>
<dbReference type="InterPro" id="IPR036388">
    <property type="entry name" value="WH-like_DNA-bd_sf"/>
</dbReference>
<dbReference type="SUPFAM" id="SSF48452">
    <property type="entry name" value="TPR-like"/>
    <property type="match status" value="1"/>
</dbReference>
<dbReference type="SMART" id="SM00862">
    <property type="entry name" value="Trans_reg_C"/>
    <property type="match status" value="1"/>
</dbReference>
<name>A0ABX5ZS88_STRTE</name>
<organism evidence="9 10">
    <name type="scientific">Streptomyces tendae</name>
    <dbReference type="NCBI Taxonomy" id="1932"/>
    <lineage>
        <taxon>Bacteria</taxon>
        <taxon>Bacillati</taxon>
        <taxon>Actinomycetota</taxon>
        <taxon>Actinomycetes</taxon>
        <taxon>Kitasatosporales</taxon>
        <taxon>Streptomycetaceae</taxon>
        <taxon>Streptomyces</taxon>
    </lineage>
</organism>
<reference evidence="9 10" key="1">
    <citation type="submission" date="2019-09" db="EMBL/GenBank/DDBJ databases">
        <title>Draft genome sequence of the Ebosin-producing strain Streptomyces sp. 139.</title>
        <authorList>
            <person name="Ai L."/>
            <person name="Geng M."/>
            <person name="Ma M."/>
            <person name="Bai L."/>
        </authorList>
    </citation>
    <scope>NUCLEOTIDE SEQUENCE [LARGE SCALE GENOMIC DNA]</scope>
    <source>
        <strain evidence="9 10">139</strain>
    </source>
</reference>
<dbReference type="Proteomes" id="UP000324308">
    <property type="component" value="Chromosome"/>
</dbReference>
<dbReference type="InterPro" id="IPR011990">
    <property type="entry name" value="TPR-like_helical_dom_sf"/>
</dbReference>
<dbReference type="EMBL" id="CP043959">
    <property type="protein sequence ID" value="QER87210.1"/>
    <property type="molecule type" value="Genomic_DNA"/>
</dbReference>
<gene>
    <name evidence="9" type="ORF">F3L20_16085</name>
</gene>
<evidence type="ECO:0000313" key="10">
    <source>
        <dbReference type="Proteomes" id="UP000324308"/>
    </source>
</evidence>
<evidence type="ECO:0000313" key="9">
    <source>
        <dbReference type="EMBL" id="QER87210.1"/>
    </source>
</evidence>
<dbReference type="SUPFAM" id="SSF46894">
    <property type="entry name" value="C-terminal effector domain of the bipartite response regulators"/>
    <property type="match status" value="1"/>
</dbReference>
<dbReference type="PANTHER" id="PTHR35807:SF1">
    <property type="entry name" value="TRANSCRIPTIONAL REGULATOR REDD"/>
    <property type="match status" value="1"/>
</dbReference>
<dbReference type="InterPro" id="IPR016032">
    <property type="entry name" value="Sig_transdc_resp-reg_C-effctor"/>
</dbReference>
<dbReference type="SMART" id="SM01043">
    <property type="entry name" value="BTAD"/>
    <property type="match status" value="1"/>
</dbReference>
<sequence length="304" mass="32950">MQFRILGPPDLYDEATGRSVPLNAPKTRLLLGTLLARPNAPVARETLVRNSGHRSPRQVPHTLNAHVSALRARLLRAEPDRHGAPRLTARAGGYALAVRPEESDAGRFHHLLGRARRTAAGDPEGTYRTLCRSLALWRGPVLGGGPHGPACAGLTARLERVRQDTLALYFDCALRTGRHERAVPELREAVAAHPLDERLHDLLMLALCRCGRGPEAIGVYQRARRRLTAVHGRTPLLTARLEQISVCSPVLTDPAAEDPRAEDPRAAGPARTAPGRPDAPAAFAPRTVLGYLTEVLSGQVLTSR</sequence>
<evidence type="ECO:0000256" key="3">
    <source>
        <dbReference type="ARBA" id="ARBA00023015"/>
    </source>
</evidence>
<evidence type="ECO:0000259" key="8">
    <source>
        <dbReference type="PROSITE" id="PS51755"/>
    </source>
</evidence>
<dbReference type="Gene3D" id="1.25.40.10">
    <property type="entry name" value="Tetratricopeptide repeat domain"/>
    <property type="match status" value="1"/>
</dbReference>
<keyword evidence="10" id="KW-1185">Reference proteome</keyword>
<dbReference type="PANTHER" id="PTHR35807">
    <property type="entry name" value="TRANSCRIPTIONAL REGULATOR REDD-RELATED"/>
    <property type="match status" value="1"/>
</dbReference>
<keyword evidence="2" id="KW-0902">Two-component regulatory system</keyword>
<proteinExistence type="inferred from homology"/>
<dbReference type="InterPro" id="IPR005158">
    <property type="entry name" value="BTAD"/>
</dbReference>
<dbReference type="InterPro" id="IPR001867">
    <property type="entry name" value="OmpR/PhoB-type_DNA-bd"/>
</dbReference>
<feature type="region of interest" description="Disordered" evidence="7">
    <location>
        <begin position="253"/>
        <end position="282"/>
    </location>
</feature>
<evidence type="ECO:0000256" key="4">
    <source>
        <dbReference type="ARBA" id="ARBA00023125"/>
    </source>
</evidence>
<dbReference type="RefSeq" id="WP_150154976.1">
    <property type="nucleotide sequence ID" value="NZ_CP043959.1"/>
</dbReference>
<protein>
    <submittedName>
        <fullName evidence="9">AfsR/SARP family transcriptional regulator</fullName>
    </submittedName>
</protein>
<dbReference type="PROSITE" id="PS51755">
    <property type="entry name" value="OMPR_PHOB"/>
    <property type="match status" value="1"/>
</dbReference>
<keyword evidence="5" id="KW-0804">Transcription</keyword>